<gene>
    <name evidence="1" type="ORF">SAMN02745221_01958</name>
</gene>
<sequence>MANNSLDAGFRGDIEAVVNKTAFNIVKDNILDSNRINKLLGVLANDGVYAMWVYAKGEKQIDEGKLMEGLHEVLQIVDPGCNTDYERFFHEVSKNINNLLFLRELLEKVLIYARYHAKAK</sequence>
<name>A0A1M5R8N6_9FIRM</name>
<dbReference type="OrthoDB" id="15452at2"/>
<evidence type="ECO:0000313" key="1">
    <source>
        <dbReference type="EMBL" id="SHH22193.1"/>
    </source>
</evidence>
<dbReference type="Proteomes" id="UP000242329">
    <property type="component" value="Unassembled WGS sequence"/>
</dbReference>
<dbReference type="AlphaFoldDB" id="A0A1M5R8N6"/>
<protein>
    <recommendedName>
        <fullName evidence="3">CRISPR type III-B/RAMP module-associated protein Cmr5</fullName>
    </recommendedName>
</protein>
<organism evidence="1 2">
    <name type="scientific">Thermosyntropha lipolytica DSM 11003</name>
    <dbReference type="NCBI Taxonomy" id="1123382"/>
    <lineage>
        <taxon>Bacteria</taxon>
        <taxon>Bacillati</taxon>
        <taxon>Bacillota</taxon>
        <taxon>Clostridia</taxon>
        <taxon>Eubacteriales</taxon>
        <taxon>Syntrophomonadaceae</taxon>
        <taxon>Thermosyntropha</taxon>
    </lineage>
</organism>
<dbReference type="STRING" id="1123382.SAMN02745221_01958"/>
<dbReference type="RefSeq" id="WP_073093297.1">
    <property type="nucleotide sequence ID" value="NZ_FQWY01000044.1"/>
</dbReference>
<dbReference type="EMBL" id="FQWY01000044">
    <property type="protein sequence ID" value="SHH22193.1"/>
    <property type="molecule type" value="Genomic_DNA"/>
</dbReference>
<evidence type="ECO:0008006" key="3">
    <source>
        <dbReference type="Google" id="ProtNLM"/>
    </source>
</evidence>
<accession>A0A1M5R8N6</accession>
<proteinExistence type="predicted"/>
<reference evidence="2" key="1">
    <citation type="submission" date="2016-11" db="EMBL/GenBank/DDBJ databases">
        <authorList>
            <person name="Varghese N."/>
            <person name="Submissions S."/>
        </authorList>
    </citation>
    <scope>NUCLEOTIDE SEQUENCE [LARGE SCALE GENOMIC DNA]</scope>
    <source>
        <strain evidence="2">DSM 11003</strain>
    </source>
</reference>
<keyword evidence="2" id="KW-1185">Reference proteome</keyword>
<evidence type="ECO:0000313" key="2">
    <source>
        <dbReference type="Proteomes" id="UP000242329"/>
    </source>
</evidence>